<dbReference type="OrthoDB" id="5360893at2759"/>
<gene>
    <name evidence="2" type="ORF">M409DRAFT_37829</name>
</gene>
<dbReference type="AlphaFoldDB" id="A0A6A6BZC0"/>
<dbReference type="PANTHER" id="PTHR12110:SF21">
    <property type="entry name" value="XYLOSE ISOMERASE-LIKE TIM BARREL DOMAIN-CONTAINING PROTEIN"/>
    <property type="match status" value="1"/>
</dbReference>
<protein>
    <recommendedName>
        <fullName evidence="1">Xylose isomerase-like TIM barrel domain-containing protein</fullName>
    </recommendedName>
</protein>
<dbReference type="SUPFAM" id="SSF51658">
    <property type="entry name" value="Xylose isomerase-like"/>
    <property type="match status" value="1"/>
</dbReference>
<evidence type="ECO:0000313" key="3">
    <source>
        <dbReference type="Proteomes" id="UP000799537"/>
    </source>
</evidence>
<dbReference type="GeneID" id="54564077"/>
<dbReference type="Pfam" id="PF01261">
    <property type="entry name" value="AP_endonuc_2"/>
    <property type="match status" value="1"/>
</dbReference>
<dbReference type="InterPro" id="IPR036237">
    <property type="entry name" value="Xyl_isomerase-like_sf"/>
</dbReference>
<reference evidence="2" key="1">
    <citation type="journal article" date="2020" name="Stud. Mycol.">
        <title>101 Dothideomycetes genomes: a test case for predicting lifestyles and emergence of pathogens.</title>
        <authorList>
            <person name="Haridas S."/>
            <person name="Albert R."/>
            <person name="Binder M."/>
            <person name="Bloem J."/>
            <person name="Labutti K."/>
            <person name="Salamov A."/>
            <person name="Andreopoulos B."/>
            <person name="Baker S."/>
            <person name="Barry K."/>
            <person name="Bills G."/>
            <person name="Bluhm B."/>
            <person name="Cannon C."/>
            <person name="Castanera R."/>
            <person name="Culley D."/>
            <person name="Daum C."/>
            <person name="Ezra D."/>
            <person name="Gonzalez J."/>
            <person name="Henrissat B."/>
            <person name="Kuo A."/>
            <person name="Liang C."/>
            <person name="Lipzen A."/>
            <person name="Lutzoni F."/>
            <person name="Magnuson J."/>
            <person name="Mondo S."/>
            <person name="Nolan M."/>
            <person name="Ohm R."/>
            <person name="Pangilinan J."/>
            <person name="Park H.-J."/>
            <person name="Ramirez L."/>
            <person name="Alfaro M."/>
            <person name="Sun H."/>
            <person name="Tritt A."/>
            <person name="Yoshinaga Y."/>
            <person name="Zwiers L.-H."/>
            <person name="Turgeon B."/>
            <person name="Goodwin S."/>
            <person name="Spatafora J."/>
            <person name="Crous P."/>
            <person name="Grigoriev I."/>
        </authorList>
    </citation>
    <scope>NUCLEOTIDE SEQUENCE</scope>
    <source>
        <strain evidence="2">ATCC 36951</strain>
    </source>
</reference>
<sequence>MGQLQLAVPTSSLGKPEGGHAIETILKAAAEHGIKGIEVCYEGILSHAVSRSKQSDQPSNEEMLDAAKDIKQQCQKLGLTIFVLQPFASYEGLLDPEAHRAAVRRWSHWLDLAQTLGCDIIQMPSNFELSGTTGDIDRTVADMVEIADMALAASPQVRIAYEAVAWGTHFDLWEQSWEVAKRVNRSNFGLCLDTYHIAARVWADPERPDGKLPNGDQALEESLHRLVKDVDLDKVYMLQLSDTERLSSPLVDGHPLYVKGQKSRMTWSRNARLFPCEEQFGGHLPLLQITRAAVNELGYRSWISMETFSRHLREKDVELPATMAKRAADSYAKVFQSLEWDKL</sequence>
<dbReference type="PANTHER" id="PTHR12110">
    <property type="entry name" value="HYDROXYPYRUVATE ISOMERASE"/>
    <property type="match status" value="1"/>
</dbReference>
<dbReference type="EMBL" id="ML993631">
    <property type="protein sequence ID" value="KAF2159953.1"/>
    <property type="molecule type" value="Genomic_DNA"/>
</dbReference>
<dbReference type="Proteomes" id="UP000799537">
    <property type="component" value="Unassembled WGS sequence"/>
</dbReference>
<name>A0A6A6BZC0_ZASCE</name>
<accession>A0A6A6BZC0</accession>
<dbReference type="RefSeq" id="XP_033660842.1">
    <property type="nucleotide sequence ID" value="XM_033810805.1"/>
</dbReference>
<keyword evidence="3" id="KW-1185">Reference proteome</keyword>
<evidence type="ECO:0000259" key="1">
    <source>
        <dbReference type="Pfam" id="PF01261"/>
    </source>
</evidence>
<organism evidence="2 3">
    <name type="scientific">Zasmidium cellare ATCC 36951</name>
    <dbReference type="NCBI Taxonomy" id="1080233"/>
    <lineage>
        <taxon>Eukaryota</taxon>
        <taxon>Fungi</taxon>
        <taxon>Dikarya</taxon>
        <taxon>Ascomycota</taxon>
        <taxon>Pezizomycotina</taxon>
        <taxon>Dothideomycetes</taxon>
        <taxon>Dothideomycetidae</taxon>
        <taxon>Mycosphaerellales</taxon>
        <taxon>Mycosphaerellaceae</taxon>
        <taxon>Zasmidium</taxon>
    </lineage>
</organism>
<evidence type="ECO:0000313" key="2">
    <source>
        <dbReference type="EMBL" id="KAF2159953.1"/>
    </source>
</evidence>
<feature type="domain" description="Xylose isomerase-like TIM barrel" evidence="1">
    <location>
        <begin position="26"/>
        <end position="319"/>
    </location>
</feature>
<dbReference type="Gene3D" id="3.20.20.150">
    <property type="entry name" value="Divalent-metal-dependent TIM barrel enzymes"/>
    <property type="match status" value="1"/>
</dbReference>
<proteinExistence type="predicted"/>
<dbReference type="InterPro" id="IPR013022">
    <property type="entry name" value="Xyl_isomerase-like_TIM-brl"/>
</dbReference>
<dbReference type="InterPro" id="IPR050312">
    <property type="entry name" value="IolE/XylAMocC-like"/>
</dbReference>